<proteinExistence type="inferred from homology"/>
<dbReference type="GO" id="GO:0140911">
    <property type="term" value="F:pore-forming activity"/>
    <property type="evidence" value="ECO:0007669"/>
    <property type="project" value="InterPro"/>
</dbReference>
<keyword evidence="5" id="KW-0472">Membrane</keyword>
<evidence type="ECO:0000256" key="5">
    <source>
        <dbReference type="ARBA" id="ARBA00023136"/>
    </source>
</evidence>
<organism evidence="6 7">
    <name type="scientific">Loigolactobacillus backii</name>
    <dbReference type="NCBI Taxonomy" id="375175"/>
    <lineage>
        <taxon>Bacteria</taxon>
        <taxon>Bacillati</taxon>
        <taxon>Bacillota</taxon>
        <taxon>Bacilli</taxon>
        <taxon>Lactobacillales</taxon>
        <taxon>Lactobacillaceae</taxon>
        <taxon>Loigolactobacillus</taxon>
    </lineage>
</organism>
<sequence length="215" mass="24043">MHGTFQQSPFSRRYLIVNEVLNAVTHGIGFVLSVVGLIFLLIKANTIGQTVAYTIYGITLMILYLSSTLFHSLIFTRAKSVFQVFDHCSIYLLIAGSYTPYCLIALHNTLGYVLCAVIWVLAIFGVIFKSIAGNKFNHLTTVIYVLMGWGCLIAMKPLYQHLGPIGFWLLVAGGVAFTLGAVLYSFPRIKFIHVIWHLFVLLGTGFMYFSILLFV</sequence>
<dbReference type="RefSeq" id="WP_068280576.1">
    <property type="nucleotide sequence ID" value="NZ_CP014873.1"/>
</dbReference>
<dbReference type="Proteomes" id="UP000078582">
    <property type="component" value="Chromosome"/>
</dbReference>
<dbReference type="InterPro" id="IPR005744">
    <property type="entry name" value="Hy-lIII"/>
</dbReference>
<keyword evidence="7" id="KW-1185">Reference proteome</keyword>
<comment type="similarity">
    <text evidence="2">Belongs to the UPF0073 (Hly-III) family.</text>
</comment>
<dbReference type="GO" id="GO:0016020">
    <property type="term" value="C:membrane"/>
    <property type="evidence" value="ECO:0007669"/>
    <property type="project" value="InterPro"/>
</dbReference>
<dbReference type="PANTHER" id="PTHR20855:SF129">
    <property type="entry name" value="HEMOLYSIN-3 HOMOLOG"/>
    <property type="match status" value="1"/>
</dbReference>
<evidence type="ECO:0000256" key="1">
    <source>
        <dbReference type="ARBA" id="ARBA00004127"/>
    </source>
</evidence>
<dbReference type="AlphaFoldDB" id="A0A192H3Y8"/>
<evidence type="ECO:0000313" key="7">
    <source>
        <dbReference type="Proteomes" id="UP000078582"/>
    </source>
</evidence>
<comment type="subcellular location">
    <subcellularLocation>
        <location evidence="1">Endomembrane system</location>
        <topology evidence="1">Multi-pass membrane protein</topology>
    </subcellularLocation>
</comment>
<keyword evidence="4" id="KW-1133">Transmembrane helix</keyword>
<dbReference type="InterPro" id="IPR004254">
    <property type="entry name" value="AdipoR/HlyIII-related"/>
</dbReference>
<dbReference type="GO" id="GO:0012505">
    <property type="term" value="C:endomembrane system"/>
    <property type="evidence" value="ECO:0007669"/>
    <property type="project" value="UniProtKB-SubCell"/>
</dbReference>
<dbReference type="EMBL" id="CP014873">
    <property type="protein sequence ID" value="ANK62968.1"/>
    <property type="molecule type" value="Genomic_DNA"/>
</dbReference>
<dbReference type="Pfam" id="PF03006">
    <property type="entry name" value="HlyIII"/>
    <property type="match status" value="1"/>
</dbReference>
<reference evidence="6 7" key="1">
    <citation type="submission" date="2016-03" db="EMBL/GenBank/DDBJ databases">
        <title>Pediococcus and Lactobacillus from brewery environment - whole genome sequencing and assembly.</title>
        <authorList>
            <person name="Behr J."/>
            <person name="Geissler A.J."/>
            <person name="Vogel R.F."/>
        </authorList>
    </citation>
    <scope>NUCLEOTIDE SEQUENCE [LARGE SCALE GENOMIC DNA]</scope>
    <source>
        <strain evidence="6 7">TMW 1.1989</strain>
    </source>
</reference>
<evidence type="ECO:0000313" key="6">
    <source>
        <dbReference type="EMBL" id="ANK62968.1"/>
    </source>
</evidence>
<dbReference type="OrthoDB" id="9813689at2"/>
<dbReference type="PANTHER" id="PTHR20855">
    <property type="entry name" value="ADIPOR/PROGESTIN RECEPTOR-RELATED"/>
    <property type="match status" value="1"/>
</dbReference>
<evidence type="ECO:0000256" key="4">
    <source>
        <dbReference type="ARBA" id="ARBA00022989"/>
    </source>
</evidence>
<evidence type="ECO:0000256" key="3">
    <source>
        <dbReference type="ARBA" id="ARBA00022692"/>
    </source>
</evidence>
<protein>
    <submittedName>
        <fullName evidence="6">Hemolysin III</fullName>
    </submittedName>
</protein>
<gene>
    <name evidence="6" type="ORF">AYR53_09465</name>
</gene>
<accession>A0A192H3Y8</accession>
<dbReference type="STRING" id="375175.AYR53_09465"/>
<dbReference type="GeneID" id="42982483"/>
<name>A0A192H3Y8_9LACO</name>
<evidence type="ECO:0000256" key="2">
    <source>
        <dbReference type="ARBA" id="ARBA00008488"/>
    </source>
</evidence>
<dbReference type="NCBIfam" id="TIGR01065">
    <property type="entry name" value="hlyIII"/>
    <property type="match status" value="1"/>
</dbReference>
<keyword evidence="3" id="KW-0812">Transmembrane</keyword>